<keyword evidence="3" id="KW-1185">Reference proteome</keyword>
<accession>A0A318TX46</accession>
<evidence type="ECO:0000313" key="3">
    <source>
        <dbReference type="Proteomes" id="UP000247727"/>
    </source>
</evidence>
<reference evidence="2 3" key="1">
    <citation type="submission" date="2018-06" db="EMBL/GenBank/DDBJ databases">
        <title>Genomic Encyclopedia of Type Strains, Phase III (KMG-III): the genomes of soil and plant-associated and newly described type strains.</title>
        <authorList>
            <person name="Whitman W."/>
        </authorList>
    </citation>
    <scope>NUCLEOTIDE SEQUENCE [LARGE SCALE GENOMIC DNA]</scope>
    <source>
        <strain evidence="2 3">JA737</strain>
    </source>
</reference>
<dbReference type="Proteomes" id="UP000247727">
    <property type="component" value="Unassembled WGS sequence"/>
</dbReference>
<evidence type="ECO:0000256" key="1">
    <source>
        <dbReference type="SAM" id="MobiDB-lite"/>
    </source>
</evidence>
<protein>
    <submittedName>
        <fullName evidence="2">Uncharacterized protein</fullName>
    </submittedName>
</protein>
<dbReference type="AlphaFoldDB" id="A0A318TX46"/>
<comment type="caution">
    <text evidence="2">The sequence shown here is derived from an EMBL/GenBank/DDBJ whole genome shotgun (WGS) entry which is preliminary data.</text>
</comment>
<feature type="region of interest" description="Disordered" evidence="1">
    <location>
        <begin position="88"/>
        <end position="113"/>
    </location>
</feature>
<name>A0A318TX46_9RHOB</name>
<sequence length="219" mass="22713">MTRIEATLRGGLSASPRVKIAGPAAVPSVNWAGFEDCGEAEMGGAEPRNLVGLAQEAPRIASSAAPVLSLRQTVGHCPLDAGKLLRGNRRRPGSSAVLARRGAPRGASARPCDGRRHSAARIRGALQSCAIPVSVKPACAAFLCRRRPPGRVGSRSRACLQARATSGRVPTPQSAKRPSLSILTAAKPAAVRCSASERAVKPVRGRVPICPSACAARWP</sequence>
<proteinExistence type="predicted"/>
<feature type="compositionally biased region" description="Low complexity" evidence="1">
    <location>
        <begin position="99"/>
        <end position="111"/>
    </location>
</feature>
<evidence type="ECO:0000313" key="2">
    <source>
        <dbReference type="EMBL" id="PYF06575.1"/>
    </source>
</evidence>
<gene>
    <name evidence="2" type="ORF">C8J30_12511</name>
</gene>
<organism evidence="2 3">
    <name type="scientific">Rhodobacter viridis</name>
    <dbReference type="NCBI Taxonomy" id="1054202"/>
    <lineage>
        <taxon>Bacteria</taxon>
        <taxon>Pseudomonadati</taxon>
        <taxon>Pseudomonadota</taxon>
        <taxon>Alphaproteobacteria</taxon>
        <taxon>Rhodobacterales</taxon>
        <taxon>Rhodobacter group</taxon>
        <taxon>Rhodobacter</taxon>
    </lineage>
</organism>
<dbReference type="EMBL" id="QJTK01000025">
    <property type="protein sequence ID" value="PYF06575.1"/>
    <property type="molecule type" value="Genomic_DNA"/>
</dbReference>